<dbReference type="EnsemblMetazoa" id="Aqu2.1.15976_001">
    <property type="protein sequence ID" value="Aqu2.1.15976_001"/>
    <property type="gene ID" value="Aqu2.1.15976"/>
</dbReference>
<accession>A0A1X7TMG2</accession>
<feature type="region of interest" description="Disordered" evidence="1">
    <location>
        <begin position="18"/>
        <end position="38"/>
    </location>
</feature>
<organism evidence="2">
    <name type="scientific">Amphimedon queenslandica</name>
    <name type="common">Sponge</name>
    <dbReference type="NCBI Taxonomy" id="400682"/>
    <lineage>
        <taxon>Eukaryota</taxon>
        <taxon>Metazoa</taxon>
        <taxon>Porifera</taxon>
        <taxon>Demospongiae</taxon>
        <taxon>Heteroscleromorpha</taxon>
        <taxon>Haplosclerida</taxon>
        <taxon>Niphatidae</taxon>
        <taxon>Amphimedon</taxon>
    </lineage>
</organism>
<dbReference type="InParanoid" id="A0A1X7TMG2"/>
<protein>
    <submittedName>
        <fullName evidence="2">Uncharacterized protein</fullName>
    </submittedName>
</protein>
<name>A0A1X7TMG2_AMPQE</name>
<dbReference type="AlphaFoldDB" id="A0A1X7TMG2"/>
<reference evidence="2" key="1">
    <citation type="submission" date="2017-05" db="UniProtKB">
        <authorList>
            <consortium name="EnsemblMetazoa"/>
        </authorList>
    </citation>
    <scope>IDENTIFICATION</scope>
</reference>
<feature type="compositionally biased region" description="Basic residues" evidence="1">
    <location>
        <begin position="27"/>
        <end position="38"/>
    </location>
</feature>
<sequence>MQSSFNDSINDVSARVQSLEFSSKARPPPKKGVTHTHRLRDWADWEGNTDLEDLLPAASGLSDHKEDNDQEKTPAAISLSLSKDRAFLVSAFTSTLLNMERRNLKSSFPCPSLTETRCPCLDPLFKTPANSKETKSADADLFTIQAFMHDPIGPLMQLFVSLN</sequence>
<proteinExistence type="predicted"/>
<evidence type="ECO:0000313" key="2">
    <source>
        <dbReference type="EnsemblMetazoa" id="Aqu2.1.15976_001"/>
    </source>
</evidence>
<evidence type="ECO:0000256" key="1">
    <source>
        <dbReference type="SAM" id="MobiDB-lite"/>
    </source>
</evidence>